<evidence type="ECO:0000313" key="1">
    <source>
        <dbReference type="EMBL" id="GBP82512.1"/>
    </source>
</evidence>
<comment type="caution">
    <text evidence="1">The sequence shown here is derived from an EMBL/GenBank/DDBJ whole genome shotgun (WGS) entry which is preliminary data.</text>
</comment>
<dbReference type="OrthoDB" id="8123886at2759"/>
<dbReference type="AlphaFoldDB" id="A0A4C1Z5B9"/>
<dbReference type="EMBL" id="BGZK01001569">
    <property type="protein sequence ID" value="GBP82512.1"/>
    <property type="molecule type" value="Genomic_DNA"/>
</dbReference>
<gene>
    <name evidence="1" type="ORF">EVAR_64034_1</name>
</gene>
<keyword evidence="2" id="KW-1185">Reference proteome</keyword>
<reference evidence="1 2" key="1">
    <citation type="journal article" date="2019" name="Commun. Biol.">
        <title>The bagworm genome reveals a unique fibroin gene that provides high tensile strength.</title>
        <authorList>
            <person name="Kono N."/>
            <person name="Nakamura H."/>
            <person name="Ohtoshi R."/>
            <person name="Tomita M."/>
            <person name="Numata K."/>
            <person name="Arakawa K."/>
        </authorList>
    </citation>
    <scope>NUCLEOTIDE SEQUENCE [LARGE SCALE GENOMIC DNA]</scope>
</reference>
<protein>
    <recommendedName>
        <fullName evidence="3">Pre-C2HC domain-containing protein</fullName>
    </recommendedName>
</protein>
<organism evidence="1 2">
    <name type="scientific">Eumeta variegata</name>
    <name type="common">Bagworm moth</name>
    <name type="synonym">Eumeta japonica</name>
    <dbReference type="NCBI Taxonomy" id="151549"/>
    <lineage>
        <taxon>Eukaryota</taxon>
        <taxon>Metazoa</taxon>
        <taxon>Ecdysozoa</taxon>
        <taxon>Arthropoda</taxon>
        <taxon>Hexapoda</taxon>
        <taxon>Insecta</taxon>
        <taxon>Pterygota</taxon>
        <taxon>Neoptera</taxon>
        <taxon>Endopterygota</taxon>
        <taxon>Lepidoptera</taxon>
        <taxon>Glossata</taxon>
        <taxon>Ditrysia</taxon>
        <taxon>Tineoidea</taxon>
        <taxon>Psychidae</taxon>
        <taxon>Oiketicinae</taxon>
        <taxon>Eumeta</taxon>
    </lineage>
</organism>
<sequence length="178" mass="19681">MRRKKNINFSQARSSAKGLKLQAKNVTECRNLQNLLVTQGFHTYSLKEEYEIRIVLKGVPKKIPVKKVKVLRSLNFPVQAVRRILNRAQLVHPPASCVKRPHGHLHSMSACSKKSPSARQGSAAPSCARATLSYARAVAGPCIVPPTSKPNQSFITNDQKTSIVNMLDNNKTNKTNKG</sequence>
<name>A0A4C1Z5B9_EUMVA</name>
<evidence type="ECO:0008006" key="3">
    <source>
        <dbReference type="Google" id="ProtNLM"/>
    </source>
</evidence>
<evidence type="ECO:0000313" key="2">
    <source>
        <dbReference type="Proteomes" id="UP000299102"/>
    </source>
</evidence>
<proteinExistence type="predicted"/>
<accession>A0A4C1Z5B9</accession>
<dbReference type="Proteomes" id="UP000299102">
    <property type="component" value="Unassembled WGS sequence"/>
</dbReference>